<reference evidence="2 3" key="1">
    <citation type="journal article" date="2021" name="Sci. Rep.">
        <title>The distribution of antibiotic resistance genes in chicken gut microbiota commensals.</title>
        <authorList>
            <person name="Juricova H."/>
            <person name="Matiasovicova J."/>
            <person name="Kubasova T."/>
            <person name="Cejkova D."/>
            <person name="Rychlik I."/>
        </authorList>
    </citation>
    <scope>NUCLEOTIDE SEQUENCE [LARGE SCALE GENOMIC DNA]</scope>
    <source>
        <strain evidence="2 3">An431b</strain>
    </source>
</reference>
<evidence type="ECO:0000313" key="3">
    <source>
        <dbReference type="Proteomes" id="UP000729290"/>
    </source>
</evidence>
<evidence type="ECO:0000313" key="2">
    <source>
        <dbReference type="EMBL" id="MBM6879003.1"/>
    </source>
</evidence>
<keyword evidence="1" id="KW-0175">Coiled coil</keyword>
<organism evidence="2 3">
    <name type="scientific">Anaerotignum lactatifermentans</name>
    <dbReference type="NCBI Taxonomy" id="160404"/>
    <lineage>
        <taxon>Bacteria</taxon>
        <taxon>Bacillati</taxon>
        <taxon>Bacillota</taxon>
        <taxon>Clostridia</taxon>
        <taxon>Lachnospirales</taxon>
        <taxon>Anaerotignaceae</taxon>
        <taxon>Anaerotignum</taxon>
    </lineage>
</organism>
<protein>
    <submittedName>
        <fullName evidence="2">Uncharacterized protein</fullName>
    </submittedName>
</protein>
<dbReference type="Proteomes" id="UP000729290">
    <property type="component" value="Unassembled WGS sequence"/>
</dbReference>
<proteinExistence type="predicted"/>
<dbReference type="RefSeq" id="WP_205134623.1">
    <property type="nucleotide sequence ID" value="NZ_JACSNT010000038.1"/>
</dbReference>
<accession>A0ABS2GDZ5</accession>
<evidence type="ECO:0000256" key="1">
    <source>
        <dbReference type="SAM" id="Coils"/>
    </source>
</evidence>
<gene>
    <name evidence="2" type="ORF">H9X83_12795</name>
</gene>
<comment type="caution">
    <text evidence="2">The sequence shown here is derived from an EMBL/GenBank/DDBJ whole genome shotgun (WGS) entry which is preliminary data.</text>
</comment>
<feature type="coiled-coil region" evidence="1">
    <location>
        <begin position="64"/>
        <end position="151"/>
    </location>
</feature>
<sequence>MQIIPPALFNFHFFDGEKVSNFVFDRANGQAFRKAFLQICSLDTFDLIEEQLRYNTRTTKGDSHSLVEEEYETAREKRAKAKEAYTIAFQRMENVQEEIDALQDQIAILDENMRKYGGIENHDWKLYEKEIQEEEAKRNELRHILKTAANDVIPFVILKEQLEALKIQLTVEEKLKRNRLLKDKFSDPHLKEKLQQEFVDSPRTEISDRFMHALYRTLREDISEDEIEFLKISENDSMELLAKIHHYQNYDVQSLLDAEKSLEKSLAHTKELRAQMDSKEVIDSNHYLLQKNELLMRLNALRQQSLVEKDCLFQKESIMQTTEKVYQKAYEKYRAMLKEKSVSDMAARALLAFSELKQNLYAKYVSQVEDAFSRNFHNLISKTDLIDGIYIDSAFEIVAYKMQEVDIAHVSKQIQEYGKEYLRSNIGERAYKIIQDCKFSKGKIIVPIKVEQHFSAGERPFQVLCKVNKLI</sequence>
<dbReference type="EMBL" id="JACSNV010000042">
    <property type="protein sequence ID" value="MBM6879003.1"/>
    <property type="molecule type" value="Genomic_DNA"/>
</dbReference>
<name>A0ABS2GDZ5_9FIRM</name>
<keyword evidence="3" id="KW-1185">Reference proteome</keyword>